<keyword evidence="2" id="KW-0442">Lipid degradation</keyword>
<dbReference type="Gene3D" id="3.40.50.1820">
    <property type="entry name" value="alpha/beta hydrolase"/>
    <property type="match status" value="1"/>
</dbReference>
<organism evidence="5 6">
    <name type="scientific">Streptomyces albireticuli</name>
    <dbReference type="NCBI Taxonomy" id="1940"/>
    <lineage>
        <taxon>Bacteria</taxon>
        <taxon>Bacillati</taxon>
        <taxon>Actinomycetota</taxon>
        <taxon>Actinomycetes</taxon>
        <taxon>Kitasatosporales</taxon>
        <taxon>Streptomycetaceae</taxon>
        <taxon>Streptomyces</taxon>
    </lineage>
</organism>
<dbReference type="GO" id="GO:0016042">
    <property type="term" value="P:lipid catabolic process"/>
    <property type="evidence" value="ECO:0007669"/>
    <property type="project" value="UniProtKB-KW"/>
</dbReference>
<evidence type="ECO:0000313" key="5">
    <source>
        <dbReference type="EMBL" id="ARZ69762.1"/>
    </source>
</evidence>
<dbReference type="RefSeq" id="WP_087927833.1">
    <property type="nucleotide sequence ID" value="NZ_CP021744.1"/>
</dbReference>
<evidence type="ECO:0000313" key="6">
    <source>
        <dbReference type="Proteomes" id="UP000195755"/>
    </source>
</evidence>
<protein>
    <submittedName>
        <fullName evidence="5">Esterase</fullName>
    </submittedName>
</protein>
<dbReference type="PANTHER" id="PTHR10272:SF0">
    <property type="entry name" value="PLATELET-ACTIVATING FACTOR ACETYLHYDROLASE"/>
    <property type="match status" value="1"/>
</dbReference>
<keyword evidence="1" id="KW-0378">Hydrolase</keyword>
<dbReference type="Proteomes" id="UP000195755">
    <property type="component" value="Chromosome"/>
</dbReference>
<evidence type="ECO:0000256" key="2">
    <source>
        <dbReference type="ARBA" id="ARBA00022963"/>
    </source>
</evidence>
<dbReference type="SUPFAM" id="SSF53474">
    <property type="entry name" value="alpha/beta-Hydrolases"/>
    <property type="match status" value="1"/>
</dbReference>
<dbReference type="InterPro" id="IPR029058">
    <property type="entry name" value="AB_hydrolase_fold"/>
</dbReference>
<dbReference type="EMBL" id="CP021744">
    <property type="protein sequence ID" value="ARZ69762.1"/>
    <property type="molecule type" value="Genomic_DNA"/>
</dbReference>
<sequence>MVAYERGLRRRAVLAAGVLAGTALLGTAAGRAEALAAPAGAAAAARPHAELPAPTGPYAVGTATRHLVDASRRDPWKPESGDREVMASLFYPAGGGGHGRTAPHMDAASAAHFGAAGSAAEANYRVRAGAADWAATRTHARVDAPVARGARSLPVVLYSAGLGDPRTWNTGLAEELASRGYVVVTIDHTYDSSEVAFPGGRLAESVLPALAKDPGTGPREIDAALRRSLAARVGDTRFVLDALGGDAAWRRAMPRGLADAMDLRRVGMTGHSMGGLTAAQTMLEDRRVRAGVNMDGQLAFALPDASGSALSGAAREGVDRPFLLLGSEGPGAAENRPSWTAFRQHSRGWNAELTMAGSRHGAYTDAASLLPALSRQGALSGADLKETLGTVRPERAVAATRAYTVAFFDRFLKGRDGGLLDGPSTRFPEMRLSGAGFSPTRPSP</sequence>
<proteinExistence type="predicted"/>
<evidence type="ECO:0000256" key="1">
    <source>
        <dbReference type="ARBA" id="ARBA00022801"/>
    </source>
</evidence>
<evidence type="ECO:0000256" key="3">
    <source>
        <dbReference type="ARBA" id="ARBA00023098"/>
    </source>
</evidence>
<evidence type="ECO:0000256" key="4">
    <source>
        <dbReference type="SAM" id="SignalP"/>
    </source>
</evidence>
<reference evidence="5 6" key="1">
    <citation type="submission" date="2017-06" db="EMBL/GenBank/DDBJ databases">
        <title>Streptomyces albireticuli Genome sequencing and assembly.</title>
        <authorList>
            <person name="Wang Y."/>
            <person name="Du B."/>
            <person name="Ding Y."/>
            <person name="Liu H."/>
            <person name="Hou Q."/>
            <person name="Liu K."/>
            <person name="Yao L."/>
            <person name="Wang C."/>
        </authorList>
    </citation>
    <scope>NUCLEOTIDE SEQUENCE [LARGE SCALE GENOMIC DNA]</scope>
    <source>
        <strain evidence="5 6">MDJK11</strain>
    </source>
</reference>
<dbReference type="GO" id="GO:0003847">
    <property type="term" value="F:1-alkyl-2-acetylglycerophosphocholine esterase activity"/>
    <property type="evidence" value="ECO:0007669"/>
    <property type="project" value="TreeGrafter"/>
</dbReference>
<keyword evidence="4" id="KW-0732">Signal</keyword>
<accession>A0A1Z2L643</accession>
<feature type="signal peptide" evidence="4">
    <location>
        <begin position="1"/>
        <end position="28"/>
    </location>
</feature>
<name>A0A1Z2L643_9ACTN</name>
<dbReference type="OrthoDB" id="569821at2"/>
<dbReference type="PROSITE" id="PS51318">
    <property type="entry name" value="TAT"/>
    <property type="match status" value="1"/>
</dbReference>
<feature type="chain" id="PRO_5038458032" evidence="4">
    <location>
        <begin position="29"/>
        <end position="444"/>
    </location>
</feature>
<dbReference type="AlphaFoldDB" id="A0A1Z2L643"/>
<dbReference type="KEGG" id="salj:SMD11_4151"/>
<keyword evidence="3" id="KW-0443">Lipid metabolism</keyword>
<dbReference type="InterPro" id="IPR006311">
    <property type="entry name" value="TAT_signal"/>
</dbReference>
<gene>
    <name evidence="5" type="ORF">SMD11_4151</name>
</gene>
<dbReference type="Pfam" id="PF03403">
    <property type="entry name" value="PAF-AH_p_II"/>
    <property type="match status" value="2"/>
</dbReference>
<dbReference type="PANTHER" id="PTHR10272">
    <property type="entry name" value="PLATELET-ACTIVATING FACTOR ACETYLHYDROLASE"/>
    <property type="match status" value="1"/>
</dbReference>